<protein>
    <submittedName>
        <fullName evidence="3">Uncharacterized protein</fullName>
    </submittedName>
</protein>
<feature type="region of interest" description="Disordered" evidence="2">
    <location>
        <begin position="389"/>
        <end position="477"/>
    </location>
</feature>
<proteinExistence type="predicted"/>
<keyword evidence="1" id="KW-0175">Coiled coil</keyword>
<evidence type="ECO:0000256" key="1">
    <source>
        <dbReference type="SAM" id="Coils"/>
    </source>
</evidence>
<dbReference type="EMBL" id="DS028096">
    <property type="protein sequence ID" value="KMP06148.1"/>
    <property type="molecule type" value="Genomic_DNA"/>
</dbReference>
<evidence type="ECO:0000256" key="2">
    <source>
        <dbReference type="SAM" id="MobiDB-lite"/>
    </source>
</evidence>
<feature type="compositionally biased region" description="Polar residues" evidence="2">
    <location>
        <begin position="441"/>
        <end position="461"/>
    </location>
</feature>
<feature type="region of interest" description="Disordered" evidence="2">
    <location>
        <begin position="43"/>
        <end position="63"/>
    </location>
</feature>
<feature type="coiled-coil region" evidence="1">
    <location>
        <begin position="194"/>
        <end position="263"/>
    </location>
</feature>
<feature type="compositionally biased region" description="Polar residues" evidence="2">
    <location>
        <begin position="496"/>
        <end position="506"/>
    </location>
</feature>
<accession>A0A0J6YGY5</accession>
<evidence type="ECO:0000313" key="4">
    <source>
        <dbReference type="Proteomes" id="UP000054565"/>
    </source>
</evidence>
<evidence type="ECO:0000313" key="3">
    <source>
        <dbReference type="EMBL" id="KMP06148.1"/>
    </source>
</evidence>
<gene>
    <name evidence="3" type="ORF">CIRG_05829</name>
</gene>
<feature type="region of interest" description="Disordered" evidence="2">
    <location>
        <begin position="734"/>
        <end position="802"/>
    </location>
</feature>
<dbReference type="OrthoDB" id="4088568at2759"/>
<organism evidence="3 4">
    <name type="scientific">Coccidioides immitis RMSCC 2394</name>
    <dbReference type="NCBI Taxonomy" id="404692"/>
    <lineage>
        <taxon>Eukaryota</taxon>
        <taxon>Fungi</taxon>
        <taxon>Dikarya</taxon>
        <taxon>Ascomycota</taxon>
        <taxon>Pezizomycotina</taxon>
        <taxon>Eurotiomycetes</taxon>
        <taxon>Eurotiomycetidae</taxon>
        <taxon>Onygenales</taxon>
        <taxon>Onygenaceae</taxon>
        <taxon>Coccidioides</taxon>
    </lineage>
</organism>
<reference evidence="4" key="1">
    <citation type="journal article" date="2010" name="Genome Res.">
        <title>Population genomic sequencing of Coccidioides fungi reveals recent hybridization and transposon control.</title>
        <authorList>
            <person name="Neafsey D.E."/>
            <person name="Barker B.M."/>
            <person name="Sharpton T.J."/>
            <person name="Stajich J.E."/>
            <person name="Park D.J."/>
            <person name="Whiston E."/>
            <person name="Hung C.-Y."/>
            <person name="McMahan C."/>
            <person name="White J."/>
            <person name="Sykes S."/>
            <person name="Heiman D."/>
            <person name="Young S."/>
            <person name="Zeng Q."/>
            <person name="Abouelleil A."/>
            <person name="Aftuck L."/>
            <person name="Bessette D."/>
            <person name="Brown A."/>
            <person name="FitzGerald M."/>
            <person name="Lui A."/>
            <person name="Macdonald J.P."/>
            <person name="Priest M."/>
            <person name="Orbach M.J."/>
            <person name="Galgiani J.N."/>
            <person name="Kirkland T.N."/>
            <person name="Cole G.T."/>
            <person name="Birren B.W."/>
            <person name="Henn M.R."/>
            <person name="Taylor J.W."/>
            <person name="Rounsley S.D."/>
        </authorList>
    </citation>
    <scope>NUCLEOTIDE SEQUENCE [LARGE SCALE GENOMIC DNA]</scope>
    <source>
        <strain evidence="4">RMSCC 2394</strain>
    </source>
</reference>
<feature type="compositionally biased region" description="Low complexity" evidence="2">
    <location>
        <begin position="739"/>
        <end position="757"/>
    </location>
</feature>
<sequence>MAIPCPGLKMLDAGDWINETRLQNLIQRVTTLTSPTSLLGVASQSHHTQLLEHPAHPSTSRSTEHLVTVQTERTSDPYEAFQPPARRTRSILRWISPKSKKDVDTAARLGQALLGRHESYMAEAEADRARMAATIDNLEKQKREVQAENAKIIQENKDLLEDLEGLNNVISESDAHIKVLSTSLETAQLEVRRLTAAASRAALLEAQLNEMENDQARLEQSLAITQENERSAIQRWRKAEITLRDLHEQVDRIEKESREERERHVELLGRMERKRSVERELHAAAGRLKGAAAAASLGRNKNGTNVVSHFVKDILQDNANLQLNIVELKELLQSSDEEVRNLREQLLVHQPLVGDPDGPNFHSGSLFLSEELQNVQSAPQEFHIHHHYHTAVPVSASRKDRSQPATHRRQRRRKAVFPPTLLESPTKESSESPLSVHDTIDTASPASTFQTSPSSRTNRWVDQTLGPTFPSAPSSPASAYKAASIFDRSDLGFDSSRPTSPESGFTSPLVRASHRKGPSDTSIRSVLEDGWLDNVPSTPAIVKHSQNPRSLSKVNIFAEADGTAGGSNVCSLPGLPIPEEHDDNEASTSYHHSGDQIVVPLRSPQLRRSTSHESLLSISGMDIHLTSNYSTSSTPTFVPRTPRRIASAGTIFSSTTPVISRTNVTIPRVSISKDKSPLSLLSSVASAANPTTSATPVAQEILSESTTPQDSQSKSIKRRMGGWVLGKWTSTPKYIKPKSTTTPETSSSTSHSSLPSTTDEDVAKSLPPVLFRPPGVNQSGPIFGLRPPDKAPTSVHPEHLDETLLHEALAE</sequence>
<dbReference type="Proteomes" id="UP000054565">
    <property type="component" value="Unassembled WGS sequence"/>
</dbReference>
<feature type="coiled-coil region" evidence="1">
    <location>
        <begin position="121"/>
        <end position="169"/>
    </location>
</feature>
<feature type="compositionally biased region" description="Basic residues" evidence="2">
    <location>
        <begin position="406"/>
        <end position="415"/>
    </location>
</feature>
<feature type="coiled-coil region" evidence="1">
    <location>
        <begin position="311"/>
        <end position="345"/>
    </location>
</feature>
<dbReference type="STRING" id="404692.A0A0J6YGY5"/>
<dbReference type="AlphaFoldDB" id="A0A0J6YGY5"/>
<feature type="region of interest" description="Disordered" evidence="2">
    <location>
        <begin position="491"/>
        <end position="521"/>
    </location>
</feature>
<name>A0A0J6YGY5_COCIT</name>